<feature type="region of interest" description="Disordered" evidence="1">
    <location>
        <begin position="163"/>
        <end position="193"/>
    </location>
</feature>
<dbReference type="AlphaFoldDB" id="A0AAJ0H9G1"/>
<name>A0AAJ0H9G1_9PEZI</name>
<comment type="caution">
    <text evidence="2">The sequence shown here is derived from an EMBL/GenBank/DDBJ whole genome shotgun (WGS) entry which is preliminary data.</text>
</comment>
<gene>
    <name evidence="2" type="ORF">B0T25DRAFT_572947</name>
</gene>
<dbReference type="EMBL" id="JAUIQD010000007">
    <property type="protein sequence ID" value="KAK3343973.1"/>
    <property type="molecule type" value="Genomic_DNA"/>
</dbReference>
<keyword evidence="3" id="KW-1185">Reference proteome</keyword>
<evidence type="ECO:0000313" key="2">
    <source>
        <dbReference type="EMBL" id="KAK3343973.1"/>
    </source>
</evidence>
<evidence type="ECO:0000256" key="1">
    <source>
        <dbReference type="SAM" id="MobiDB-lite"/>
    </source>
</evidence>
<protein>
    <submittedName>
        <fullName evidence="2">Uncharacterized protein</fullName>
    </submittedName>
</protein>
<evidence type="ECO:0000313" key="3">
    <source>
        <dbReference type="Proteomes" id="UP001275084"/>
    </source>
</evidence>
<feature type="region of interest" description="Disordered" evidence="1">
    <location>
        <begin position="227"/>
        <end position="251"/>
    </location>
</feature>
<dbReference type="Proteomes" id="UP001275084">
    <property type="component" value="Unassembled WGS sequence"/>
</dbReference>
<organism evidence="2 3">
    <name type="scientific">Lasiosphaeria hispida</name>
    <dbReference type="NCBI Taxonomy" id="260671"/>
    <lineage>
        <taxon>Eukaryota</taxon>
        <taxon>Fungi</taxon>
        <taxon>Dikarya</taxon>
        <taxon>Ascomycota</taxon>
        <taxon>Pezizomycotina</taxon>
        <taxon>Sordariomycetes</taxon>
        <taxon>Sordariomycetidae</taxon>
        <taxon>Sordariales</taxon>
        <taxon>Lasiosphaeriaceae</taxon>
        <taxon>Lasiosphaeria</taxon>
    </lineage>
</organism>
<feature type="compositionally biased region" description="Basic and acidic residues" evidence="1">
    <location>
        <begin position="180"/>
        <end position="192"/>
    </location>
</feature>
<reference evidence="2" key="2">
    <citation type="submission" date="2023-06" db="EMBL/GenBank/DDBJ databases">
        <authorList>
            <consortium name="Lawrence Berkeley National Laboratory"/>
            <person name="Haridas S."/>
            <person name="Hensen N."/>
            <person name="Bonometti L."/>
            <person name="Westerberg I."/>
            <person name="Brannstrom I.O."/>
            <person name="Guillou S."/>
            <person name="Cros-Aarteil S."/>
            <person name="Calhoun S."/>
            <person name="Kuo A."/>
            <person name="Mondo S."/>
            <person name="Pangilinan J."/>
            <person name="Riley R."/>
            <person name="Labutti K."/>
            <person name="Andreopoulos B."/>
            <person name="Lipzen A."/>
            <person name="Chen C."/>
            <person name="Yanf M."/>
            <person name="Daum C."/>
            <person name="Ng V."/>
            <person name="Clum A."/>
            <person name="Steindorff A."/>
            <person name="Ohm R."/>
            <person name="Martin F."/>
            <person name="Silar P."/>
            <person name="Natvig D."/>
            <person name="Lalanne C."/>
            <person name="Gautier V."/>
            <person name="Ament-Velasquez S.L."/>
            <person name="Kruys A."/>
            <person name="Hutchinson M.I."/>
            <person name="Powell A.J."/>
            <person name="Barry K."/>
            <person name="Miller A.N."/>
            <person name="Grigoriev I.V."/>
            <person name="Debuchy R."/>
            <person name="Gladieux P."/>
            <person name="Thoren M.H."/>
            <person name="Johannesson H."/>
        </authorList>
    </citation>
    <scope>NUCLEOTIDE SEQUENCE</scope>
    <source>
        <strain evidence="2">CBS 955.72</strain>
    </source>
</reference>
<sequence length="251" mass="26865">MFSLEGASVLTPPFDQLDVAGETLVCSADHDLGHDLTNADTKQTEGSCIPLSALNYEPSQIEDASYDEAVQIIKGFLNQIEESISLQRSAPSQFPPPQNNMDAVCSILAERGELGGKAKWPVSETPQVVRGGLFQLAEASSSSLLAAQMDGAFDDGTPTLPPFSLPFASPSKRTRPRSQALRERRSNGDVDRSLAFQQFPGVITLPLRPYIGPSMRTERSDDTALANLTALSTATGHPGQAADRLDPLEAP</sequence>
<accession>A0AAJ0H9G1</accession>
<proteinExistence type="predicted"/>
<reference evidence="2" key="1">
    <citation type="journal article" date="2023" name="Mol. Phylogenet. Evol.">
        <title>Genome-scale phylogeny and comparative genomics of the fungal order Sordariales.</title>
        <authorList>
            <person name="Hensen N."/>
            <person name="Bonometti L."/>
            <person name="Westerberg I."/>
            <person name="Brannstrom I.O."/>
            <person name="Guillou S."/>
            <person name="Cros-Aarteil S."/>
            <person name="Calhoun S."/>
            <person name="Haridas S."/>
            <person name="Kuo A."/>
            <person name="Mondo S."/>
            <person name="Pangilinan J."/>
            <person name="Riley R."/>
            <person name="LaButti K."/>
            <person name="Andreopoulos B."/>
            <person name="Lipzen A."/>
            <person name="Chen C."/>
            <person name="Yan M."/>
            <person name="Daum C."/>
            <person name="Ng V."/>
            <person name="Clum A."/>
            <person name="Steindorff A."/>
            <person name="Ohm R.A."/>
            <person name="Martin F."/>
            <person name="Silar P."/>
            <person name="Natvig D.O."/>
            <person name="Lalanne C."/>
            <person name="Gautier V."/>
            <person name="Ament-Velasquez S.L."/>
            <person name="Kruys A."/>
            <person name="Hutchinson M.I."/>
            <person name="Powell A.J."/>
            <person name="Barry K."/>
            <person name="Miller A.N."/>
            <person name="Grigoriev I.V."/>
            <person name="Debuchy R."/>
            <person name="Gladieux P."/>
            <person name="Hiltunen Thoren M."/>
            <person name="Johannesson H."/>
        </authorList>
    </citation>
    <scope>NUCLEOTIDE SEQUENCE</scope>
    <source>
        <strain evidence="2">CBS 955.72</strain>
    </source>
</reference>